<dbReference type="Gene3D" id="3.40.50.300">
    <property type="entry name" value="P-loop containing nucleotide triphosphate hydrolases"/>
    <property type="match status" value="1"/>
</dbReference>
<proteinExistence type="predicted"/>
<dbReference type="PANTHER" id="PTHR45626">
    <property type="entry name" value="TRANSCRIPTION TERMINATION FACTOR 2-RELATED"/>
    <property type="match status" value="1"/>
</dbReference>
<evidence type="ECO:0000256" key="2">
    <source>
        <dbReference type="ARBA" id="ARBA00022801"/>
    </source>
</evidence>
<dbReference type="GO" id="GO:0016787">
    <property type="term" value="F:hydrolase activity"/>
    <property type="evidence" value="ECO:0007669"/>
    <property type="project" value="UniProtKB-KW"/>
</dbReference>
<feature type="domain" description="SNF2 N-terminal" evidence="4">
    <location>
        <begin position="65"/>
        <end position="111"/>
    </location>
</feature>
<gene>
    <name evidence="5" type="ORF">MTR67_032379</name>
</gene>
<reference evidence="5" key="1">
    <citation type="submission" date="2023-08" db="EMBL/GenBank/DDBJ databases">
        <title>A de novo genome assembly of Solanum verrucosum Schlechtendal, a Mexican diploid species geographically isolated from the other diploid A-genome species in potato relatives.</title>
        <authorList>
            <person name="Hosaka K."/>
        </authorList>
    </citation>
    <scope>NUCLEOTIDE SEQUENCE</scope>
    <source>
        <tissue evidence="5">Young leaves</tissue>
    </source>
</reference>
<organism evidence="5 6">
    <name type="scientific">Solanum verrucosum</name>
    <dbReference type="NCBI Taxonomy" id="315347"/>
    <lineage>
        <taxon>Eukaryota</taxon>
        <taxon>Viridiplantae</taxon>
        <taxon>Streptophyta</taxon>
        <taxon>Embryophyta</taxon>
        <taxon>Tracheophyta</taxon>
        <taxon>Spermatophyta</taxon>
        <taxon>Magnoliopsida</taxon>
        <taxon>eudicotyledons</taxon>
        <taxon>Gunneridae</taxon>
        <taxon>Pentapetalae</taxon>
        <taxon>asterids</taxon>
        <taxon>lamiids</taxon>
        <taxon>Solanales</taxon>
        <taxon>Solanaceae</taxon>
        <taxon>Solanoideae</taxon>
        <taxon>Solaneae</taxon>
        <taxon>Solanum</taxon>
    </lineage>
</organism>
<evidence type="ECO:0000313" key="5">
    <source>
        <dbReference type="EMBL" id="WMV38994.1"/>
    </source>
</evidence>
<protein>
    <recommendedName>
        <fullName evidence="4">SNF2 N-terminal domain-containing protein</fullName>
    </recommendedName>
</protein>
<evidence type="ECO:0000259" key="4">
    <source>
        <dbReference type="Pfam" id="PF00176"/>
    </source>
</evidence>
<dbReference type="CDD" id="cd18793">
    <property type="entry name" value="SF2_C_SNF"/>
    <property type="match status" value="1"/>
</dbReference>
<dbReference type="InterPro" id="IPR000330">
    <property type="entry name" value="SNF2_N"/>
</dbReference>
<evidence type="ECO:0000313" key="6">
    <source>
        <dbReference type="Proteomes" id="UP001234989"/>
    </source>
</evidence>
<accession>A0AAF0U4C0</accession>
<dbReference type="GO" id="GO:0008094">
    <property type="term" value="F:ATP-dependent activity, acting on DNA"/>
    <property type="evidence" value="ECO:0007669"/>
    <property type="project" value="TreeGrafter"/>
</dbReference>
<keyword evidence="6" id="KW-1185">Reference proteome</keyword>
<dbReference type="InterPro" id="IPR038718">
    <property type="entry name" value="SNF2-like_sf"/>
</dbReference>
<dbReference type="GO" id="GO:0005634">
    <property type="term" value="C:nucleus"/>
    <property type="evidence" value="ECO:0007669"/>
    <property type="project" value="TreeGrafter"/>
</dbReference>
<dbReference type="GO" id="GO:0005524">
    <property type="term" value="F:ATP binding"/>
    <property type="evidence" value="ECO:0007669"/>
    <property type="project" value="UniProtKB-KW"/>
</dbReference>
<dbReference type="InterPro" id="IPR050628">
    <property type="entry name" value="SNF2_RAD54_helicase_TF"/>
</dbReference>
<dbReference type="InterPro" id="IPR049730">
    <property type="entry name" value="SNF2/RAD54-like_C"/>
</dbReference>
<dbReference type="SUPFAM" id="SSF57850">
    <property type="entry name" value="RING/U-box"/>
    <property type="match status" value="1"/>
</dbReference>
<dbReference type="PANTHER" id="PTHR45626:SF20">
    <property type="entry name" value="ATP-DEPENDENT HELICASE RHP16-LIKE"/>
    <property type="match status" value="1"/>
</dbReference>
<feature type="domain" description="SNF2 N-terminal" evidence="4">
    <location>
        <begin position="136"/>
        <end position="247"/>
    </location>
</feature>
<evidence type="ECO:0000256" key="1">
    <source>
        <dbReference type="ARBA" id="ARBA00022741"/>
    </source>
</evidence>
<evidence type="ECO:0000256" key="3">
    <source>
        <dbReference type="ARBA" id="ARBA00022840"/>
    </source>
</evidence>
<name>A0AAF0U4C0_SOLVR</name>
<dbReference type="AlphaFoldDB" id="A0AAF0U4C0"/>
<keyword evidence="2" id="KW-0378">Hydrolase</keyword>
<keyword evidence="3" id="KW-0067">ATP-binding</keyword>
<dbReference type="SUPFAM" id="SSF52540">
    <property type="entry name" value="P-loop containing nucleoside triphosphate hydrolases"/>
    <property type="match status" value="2"/>
</dbReference>
<sequence>MNPPIPGEIHLEMLTPINALNSSRNFLTKLIVVRVTEDQMDEDTDAYHRFYGMAPSDLILPLLRYQKEWLAWSLKQETIFKEGIHADEMGMGKTVKAIALVLAQRELKKATSGSSILPSSPGPSYSCPDQRALHFLWWRKYITKPLVTMGHENDGGDAMVLLKHKILKSLLLRRTKKERVVDLSLPTKTVIMRKDSLDVNEFNYYKSLHNRSREQFDRYVEDGTLMNNYGHIFAMITRLRQATDHHNLVMYSRKELASGNKEAGDVEKLCDLCHDAVEDPVHVFCKACLIGLAESVEKMPCPSCTKLLTFDFTANNGKGDSNSKPTVKGFRSSSILNGIQLDKFQTSTKIDALVFLMDPWWNPAVEQQAQDRIHRTGQYKPVWIVRFVIENTIEENIIELQEKKKLLFEGKMNPPIPDLRDEDTDSDRRYRGMLRRIDIKRHQREWMQYIRGLVLTWEIVEQEMNEFLLENYSNDLVLDIQNVSLAEIAEPPSDFILPLLRYYYNKSME</sequence>
<dbReference type="InterPro" id="IPR027417">
    <property type="entry name" value="P-loop_NTPase"/>
</dbReference>
<dbReference type="Proteomes" id="UP001234989">
    <property type="component" value="Chromosome 7"/>
</dbReference>
<dbReference type="Gene3D" id="3.40.50.10810">
    <property type="entry name" value="Tandem AAA-ATPase domain"/>
    <property type="match status" value="1"/>
</dbReference>
<keyword evidence="1" id="KW-0547">Nucleotide-binding</keyword>
<dbReference type="Pfam" id="PF00176">
    <property type="entry name" value="SNF2-rel_dom"/>
    <property type="match status" value="2"/>
</dbReference>
<dbReference type="EMBL" id="CP133618">
    <property type="protein sequence ID" value="WMV38994.1"/>
    <property type="molecule type" value="Genomic_DNA"/>
</dbReference>
<dbReference type="GO" id="GO:0006289">
    <property type="term" value="P:nucleotide-excision repair"/>
    <property type="evidence" value="ECO:0007669"/>
    <property type="project" value="TreeGrafter"/>
</dbReference>